<sequence>MNEHKHEEHDEMQTSQDFGQSHLTYQFPDLRAPLFVGRRHVLGKQLPQRINSDVDLAAAFAFFSRRNRLEAHSCRSTAGGVRRE</sequence>
<gene>
    <name evidence="2" type="ORF">SAMN05421548_14525</name>
</gene>
<keyword evidence="3" id="KW-1185">Reference proteome</keyword>
<proteinExistence type="predicted"/>
<accession>A0A1G7CJJ1</accession>
<evidence type="ECO:0000313" key="2">
    <source>
        <dbReference type="EMBL" id="SDE38900.1"/>
    </source>
</evidence>
<evidence type="ECO:0000313" key="3">
    <source>
        <dbReference type="Proteomes" id="UP000198908"/>
    </source>
</evidence>
<dbReference type="AlphaFoldDB" id="A0A1G7CJJ1"/>
<feature type="region of interest" description="Disordered" evidence="1">
    <location>
        <begin position="1"/>
        <end position="20"/>
    </location>
</feature>
<reference evidence="3" key="1">
    <citation type="submission" date="2016-09" db="EMBL/GenBank/DDBJ databases">
        <authorList>
            <person name="Varghese N."/>
            <person name="Submissions S."/>
        </authorList>
    </citation>
    <scope>NUCLEOTIDE SEQUENCE [LARGE SCALE GENOMIC DNA]</scope>
    <source>
        <strain evidence="3">TNe-862</strain>
    </source>
</reference>
<name>A0A1G7CJJ1_9BURK</name>
<feature type="compositionally biased region" description="Basic and acidic residues" evidence="1">
    <location>
        <begin position="1"/>
        <end position="12"/>
    </location>
</feature>
<organism evidence="2 3">
    <name type="scientific">Paraburkholderia lycopersici</name>
    <dbReference type="NCBI Taxonomy" id="416944"/>
    <lineage>
        <taxon>Bacteria</taxon>
        <taxon>Pseudomonadati</taxon>
        <taxon>Pseudomonadota</taxon>
        <taxon>Betaproteobacteria</taxon>
        <taxon>Burkholderiales</taxon>
        <taxon>Burkholderiaceae</taxon>
        <taxon>Paraburkholderia</taxon>
    </lineage>
</organism>
<dbReference type="Proteomes" id="UP000198908">
    <property type="component" value="Unassembled WGS sequence"/>
</dbReference>
<protein>
    <submittedName>
        <fullName evidence="2">Uncharacterized protein</fullName>
    </submittedName>
</protein>
<dbReference type="EMBL" id="FMYQ01000045">
    <property type="protein sequence ID" value="SDE38900.1"/>
    <property type="molecule type" value="Genomic_DNA"/>
</dbReference>
<evidence type="ECO:0000256" key="1">
    <source>
        <dbReference type="SAM" id="MobiDB-lite"/>
    </source>
</evidence>